<dbReference type="EMBL" id="KZ678134">
    <property type="protein sequence ID" value="PSN68429.1"/>
    <property type="molecule type" value="Genomic_DNA"/>
</dbReference>
<evidence type="ECO:0000256" key="1">
    <source>
        <dbReference type="SAM" id="SignalP"/>
    </source>
</evidence>
<dbReference type="Proteomes" id="UP000240883">
    <property type="component" value="Unassembled WGS sequence"/>
</dbReference>
<evidence type="ECO:0000313" key="2">
    <source>
        <dbReference type="EMBL" id="PSN68429.1"/>
    </source>
</evidence>
<proteinExistence type="predicted"/>
<feature type="chain" id="PRO_5015393665" evidence="1">
    <location>
        <begin position="19"/>
        <end position="81"/>
    </location>
</feature>
<accession>A0A2T2NSS4</accession>
<evidence type="ECO:0000313" key="3">
    <source>
        <dbReference type="Proteomes" id="UP000240883"/>
    </source>
</evidence>
<dbReference type="AlphaFoldDB" id="A0A2T2NSS4"/>
<protein>
    <submittedName>
        <fullName evidence="2">Uncharacterized protein</fullName>
    </submittedName>
</protein>
<name>A0A2T2NSS4_CORCC</name>
<gene>
    <name evidence="2" type="ORF">BS50DRAFT_573336</name>
</gene>
<keyword evidence="3" id="KW-1185">Reference proteome</keyword>
<keyword evidence="1" id="KW-0732">Signal</keyword>
<reference evidence="2 3" key="1">
    <citation type="journal article" date="2018" name="Front. Microbiol.">
        <title>Genome-Wide Analysis of Corynespora cassiicola Leaf Fall Disease Putative Effectors.</title>
        <authorList>
            <person name="Lopez D."/>
            <person name="Ribeiro S."/>
            <person name="Label P."/>
            <person name="Fumanal B."/>
            <person name="Venisse J.S."/>
            <person name="Kohler A."/>
            <person name="de Oliveira R.R."/>
            <person name="Labutti K."/>
            <person name="Lipzen A."/>
            <person name="Lail K."/>
            <person name="Bauer D."/>
            <person name="Ohm R.A."/>
            <person name="Barry K.W."/>
            <person name="Spatafora J."/>
            <person name="Grigoriev I.V."/>
            <person name="Martin F.M."/>
            <person name="Pujade-Renaud V."/>
        </authorList>
    </citation>
    <scope>NUCLEOTIDE SEQUENCE [LARGE SCALE GENOMIC DNA]</scope>
    <source>
        <strain evidence="2 3">Philippines</strain>
    </source>
</reference>
<feature type="signal peptide" evidence="1">
    <location>
        <begin position="1"/>
        <end position="18"/>
    </location>
</feature>
<sequence length="81" mass="9105">MKTFVMAIFFSLFALVSAVPLETSAPTVEDYLEQYGDEYLDKPLPTDALNAGVAWRLTERARATATKSYMKPTPPFEQNEL</sequence>
<organism evidence="2 3">
    <name type="scientific">Corynespora cassiicola Philippines</name>
    <dbReference type="NCBI Taxonomy" id="1448308"/>
    <lineage>
        <taxon>Eukaryota</taxon>
        <taxon>Fungi</taxon>
        <taxon>Dikarya</taxon>
        <taxon>Ascomycota</taxon>
        <taxon>Pezizomycotina</taxon>
        <taxon>Dothideomycetes</taxon>
        <taxon>Pleosporomycetidae</taxon>
        <taxon>Pleosporales</taxon>
        <taxon>Corynesporascaceae</taxon>
        <taxon>Corynespora</taxon>
    </lineage>
</organism>